<dbReference type="AlphaFoldDB" id="A0AA41YXQ2"/>
<name>A0AA41YXQ2_9HYPH</name>
<evidence type="ECO:0000313" key="3">
    <source>
        <dbReference type="Proteomes" id="UP001165667"/>
    </source>
</evidence>
<dbReference type="Proteomes" id="UP001165667">
    <property type="component" value="Unassembled WGS sequence"/>
</dbReference>
<protein>
    <recommendedName>
        <fullName evidence="4">Carboxypeptidase regulatory-like domain-containing protein</fullName>
    </recommendedName>
</protein>
<organism evidence="2 3">
    <name type="scientific">Lichenifustis flavocetrariae</name>
    <dbReference type="NCBI Taxonomy" id="2949735"/>
    <lineage>
        <taxon>Bacteria</taxon>
        <taxon>Pseudomonadati</taxon>
        <taxon>Pseudomonadota</taxon>
        <taxon>Alphaproteobacteria</taxon>
        <taxon>Hyphomicrobiales</taxon>
        <taxon>Lichenihabitantaceae</taxon>
        <taxon>Lichenifustis</taxon>
    </lineage>
</organism>
<accession>A0AA41YXQ2</accession>
<keyword evidence="3" id="KW-1185">Reference proteome</keyword>
<sequence length="311" mass="32489">MRLLLVTLLTSASLAAVPEGSAFAQGGLTQAPHDSAKTAGEVPGPGQGILHLSAVLAGDLSPLRNGTRWAVFAEAAEPDGTHRIVSQSNDAQPTFTLPDGTYVIHLSFGFASQMKRVVIADKVSSERMTLTAGALEVDGRLGDTPITPDKLALSVYVPEHGNPQAKLIVANAKPGQVLRLPEGMYHIVSTYLDTVSVGSLVPVSNTNSVVNADLRVQAGKLVTATVRHRAAVLTLKLVNAPGGEALADTSFTILTPGGDVVRELIGAFPSLVLAEGDYIAIARHGGKTYQSEFKVESGMDRDVEVPTQQGG</sequence>
<gene>
    <name evidence="2" type="ORF">M8523_13945</name>
</gene>
<evidence type="ECO:0008006" key="4">
    <source>
        <dbReference type="Google" id="ProtNLM"/>
    </source>
</evidence>
<comment type="caution">
    <text evidence="2">The sequence shown here is derived from an EMBL/GenBank/DDBJ whole genome shotgun (WGS) entry which is preliminary data.</text>
</comment>
<evidence type="ECO:0000313" key="2">
    <source>
        <dbReference type="EMBL" id="MCW6509127.1"/>
    </source>
</evidence>
<proteinExistence type="predicted"/>
<reference evidence="2" key="1">
    <citation type="submission" date="2022-05" db="EMBL/GenBank/DDBJ databases">
        <authorList>
            <person name="Pankratov T."/>
        </authorList>
    </citation>
    <scope>NUCLEOTIDE SEQUENCE</scope>
    <source>
        <strain evidence="2">BP6-180914</strain>
    </source>
</reference>
<dbReference type="RefSeq" id="WP_282585490.1">
    <property type="nucleotide sequence ID" value="NZ_JAMOIM010000008.1"/>
</dbReference>
<evidence type="ECO:0000256" key="1">
    <source>
        <dbReference type="SAM" id="SignalP"/>
    </source>
</evidence>
<feature type="chain" id="PRO_5041272449" description="Carboxypeptidase regulatory-like domain-containing protein" evidence="1">
    <location>
        <begin position="25"/>
        <end position="311"/>
    </location>
</feature>
<feature type="signal peptide" evidence="1">
    <location>
        <begin position="1"/>
        <end position="24"/>
    </location>
</feature>
<dbReference type="EMBL" id="JAMOIM010000008">
    <property type="protein sequence ID" value="MCW6509127.1"/>
    <property type="molecule type" value="Genomic_DNA"/>
</dbReference>
<keyword evidence="1" id="KW-0732">Signal</keyword>